<dbReference type="Pfam" id="PF02412">
    <property type="entry name" value="TSP_3"/>
    <property type="match status" value="5"/>
</dbReference>
<dbReference type="Proteomes" id="UP000662747">
    <property type="component" value="Chromosome"/>
</dbReference>
<name>A0ABX7NM38_9BACT</name>
<feature type="compositionally biased region" description="Basic and acidic residues" evidence="3">
    <location>
        <begin position="78"/>
        <end position="87"/>
    </location>
</feature>
<feature type="region of interest" description="Disordered" evidence="3">
    <location>
        <begin position="75"/>
        <end position="102"/>
    </location>
</feature>
<evidence type="ECO:0000313" key="6">
    <source>
        <dbReference type="Proteomes" id="UP000662747"/>
    </source>
</evidence>
<feature type="chain" id="PRO_5045855672" evidence="4">
    <location>
        <begin position="26"/>
        <end position="442"/>
    </location>
</feature>
<keyword evidence="2" id="KW-0106">Calcium</keyword>
<organism evidence="5 6">
    <name type="scientific">Pyxidicoccus parkwayensis</name>
    <dbReference type="NCBI Taxonomy" id="2813578"/>
    <lineage>
        <taxon>Bacteria</taxon>
        <taxon>Pseudomonadati</taxon>
        <taxon>Myxococcota</taxon>
        <taxon>Myxococcia</taxon>
        <taxon>Myxococcales</taxon>
        <taxon>Cystobacterineae</taxon>
        <taxon>Myxococcaceae</taxon>
        <taxon>Pyxidicoccus</taxon>
    </lineage>
</organism>
<feature type="region of interest" description="Disordered" evidence="3">
    <location>
        <begin position="119"/>
        <end position="236"/>
    </location>
</feature>
<dbReference type="EMBL" id="CP071090">
    <property type="protein sequence ID" value="QSQ19904.1"/>
    <property type="molecule type" value="Genomic_DNA"/>
</dbReference>
<dbReference type="PANTHER" id="PTHR10199">
    <property type="entry name" value="THROMBOSPONDIN"/>
    <property type="match status" value="1"/>
</dbReference>
<evidence type="ECO:0000256" key="1">
    <source>
        <dbReference type="ARBA" id="ARBA00022729"/>
    </source>
</evidence>
<evidence type="ECO:0000256" key="3">
    <source>
        <dbReference type="SAM" id="MobiDB-lite"/>
    </source>
</evidence>
<protein>
    <submittedName>
        <fullName evidence="5">Thrombospondin type 3 repeat-containing protein</fullName>
    </submittedName>
</protein>
<dbReference type="InterPro" id="IPR017897">
    <property type="entry name" value="Thrombospondin_3_rpt"/>
</dbReference>
<dbReference type="InterPro" id="IPR017756">
    <property type="entry name" value="TM_Gly-Cys-Arg_CS"/>
</dbReference>
<dbReference type="PROSITE" id="PS51234">
    <property type="entry name" value="TSP3"/>
    <property type="match status" value="3"/>
</dbReference>
<dbReference type="InterPro" id="IPR028974">
    <property type="entry name" value="TSP_type-3_rpt"/>
</dbReference>
<dbReference type="PANTHER" id="PTHR10199:SF100">
    <property type="entry name" value="THROMBOSPONDIN, ISOFORM A"/>
    <property type="match status" value="1"/>
</dbReference>
<evidence type="ECO:0000256" key="4">
    <source>
        <dbReference type="SAM" id="SignalP"/>
    </source>
</evidence>
<keyword evidence="1 4" id="KW-0732">Signal</keyword>
<accession>A0ABX7NM38</accession>
<feature type="signal peptide" evidence="4">
    <location>
        <begin position="1"/>
        <end position="25"/>
    </location>
</feature>
<dbReference type="SUPFAM" id="SSF103647">
    <property type="entry name" value="TSP type-3 repeat"/>
    <property type="match status" value="2"/>
</dbReference>
<gene>
    <name evidence="5" type="ORF">JY651_32085</name>
</gene>
<dbReference type="RefSeq" id="WP_206721485.1">
    <property type="nucleotide sequence ID" value="NZ_CP071090.1"/>
</dbReference>
<dbReference type="Gene3D" id="4.10.1080.10">
    <property type="entry name" value="TSP type-3 repeat"/>
    <property type="match status" value="3"/>
</dbReference>
<evidence type="ECO:0000256" key="2">
    <source>
        <dbReference type="ARBA" id="ARBA00022837"/>
    </source>
</evidence>
<evidence type="ECO:0000313" key="5">
    <source>
        <dbReference type="EMBL" id="QSQ19904.1"/>
    </source>
</evidence>
<feature type="compositionally biased region" description="Basic and acidic residues" evidence="3">
    <location>
        <begin position="124"/>
        <end position="144"/>
    </location>
</feature>
<feature type="compositionally biased region" description="Polar residues" evidence="3">
    <location>
        <begin position="185"/>
        <end position="198"/>
    </location>
</feature>
<dbReference type="InterPro" id="IPR003367">
    <property type="entry name" value="Thrombospondin_3-like_rpt"/>
</dbReference>
<dbReference type="NCBIfam" id="TIGR03382">
    <property type="entry name" value="GC_trans_RRR"/>
    <property type="match status" value="1"/>
</dbReference>
<keyword evidence="6" id="KW-1185">Reference proteome</keyword>
<proteinExistence type="predicted"/>
<dbReference type="NCBIfam" id="NF047638">
    <property type="entry name" value="throspo3_MtsC"/>
    <property type="match status" value="1"/>
</dbReference>
<reference evidence="5 6" key="1">
    <citation type="submission" date="2021-02" db="EMBL/GenBank/DDBJ databases">
        <title>De Novo genome assembly of isolated myxobacteria.</title>
        <authorList>
            <person name="Stevens D.C."/>
        </authorList>
    </citation>
    <scope>NUCLEOTIDE SEQUENCE [LARGE SCALE GENOMIC DNA]</scope>
    <source>
        <strain evidence="6">SCPEA02</strain>
    </source>
</reference>
<sequence length="442" mass="46696">MSLVRFASAFTLGAFLFLSPSVAKAQSNNNPDNPECLGDSCGKPQEEGGGCGCGCGCSVWVNYTDDGDTLAYTDDADGDGKADDRDNCPFVSNRDQTDEDGDGVGNVCDNCSTLSNFQQQDADGDGKGDDCDPDQDNDKVDNAKDNCPLVPNTDQSDLDGDGKGDVCDPDDDNDGVNDGQDNCPRISNPSQVMPTDGSQCRVDADGDNISDNGDNCPGLANPDQKDTDADGQGDACDADIDNDSILNAQDNCLAVANREQADDDHDGAGDACDTRYCLVLDEGRPDDCLDPKAPFTISGGKTMTVDESGKALRPPLFANRNGAAMEYKWTVTKRPSGSNAVVENPQGAVTLSRDWQYTYVDGSVPTFTPDADGEYELQVTARLAFADRVFPDQRVSTSNLVIKVGKGDGDGGSCNSVPAGFSATALGAAMLSVLMRRRRRHQ</sequence>